<protein>
    <submittedName>
        <fullName evidence="2">BgTH12-05381</fullName>
    </submittedName>
</protein>
<dbReference type="Pfam" id="PF17667">
    <property type="entry name" value="Pkinase_fungal"/>
    <property type="match status" value="2"/>
</dbReference>
<dbReference type="PANTHER" id="PTHR38248">
    <property type="entry name" value="FUNK1 6"/>
    <property type="match status" value="1"/>
</dbReference>
<gene>
    <name evidence="2" type="ORF">BGTH12_LOCUS4149</name>
</gene>
<comment type="caution">
    <text evidence="2">The sequence shown here is derived from an EMBL/GenBank/DDBJ whole genome shotgun (WGS) entry which is preliminary data.</text>
</comment>
<dbReference type="PANTHER" id="PTHR38248:SF2">
    <property type="entry name" value="FUNK1 11"/>
    <property type="match status" value="1"/>
</dbReference>
<evidence type="ECO:0000313" key="2">
    <source>
        <dbReference type="EMBL" id="CAD6502791.1"/>
    </source>
</evidence>
<proteinExistence type="predicted"/>
<evidence type="ECO:0000313" key="3">
    <source>
        <dbReference type="Proteomes" id="UP000683417"/>
    </source>
</evidence>
<dbReference type="EMBL" id="CAJHIT010000006">
    <property type="protein sequence ID" value="CAD6502791.1"/>
    <property type="molecule type" value="Genomic_DNA"/>
</dbReference>
<feature type="domain" description="Fungal-type protein kinase" evidence="1">
    <location>
        <begin position="414"/>
        <end position="480"/>
    </location>
</feature>
<reference evidence="2" key="1">
    <citation type="submission" date="2020-10" db="EMBL/GenBank/DDBJ databases">
        <authorList>
            <person name="Muller C M."/>
        </authorList>
    </citation>
    <scope>NUCLEOTIDE SEQUENCE</scope>
    <source>
        <strain evidence="2">THUN-12</strain>
    </source>
</reference>
<accession>A0A9W4GFF3</accession>
<sequence length="574" mass="66176">MPIQHSTVTKLRSAAESENYDKTTVSLTEALKSELSGKMFRDVDKFWDVHFEEKTWSSLTKSIWESYRDNGQCGPKNEFTCDMSEKAIRSWLDAFRDRYLNQLLQITEITGNLQPAGERNCTGPLVRGKFCHIEEKDQFDGGLSVRQVDFFIESVEIPDCHVHKWRDVRAVGEVTSSEKKVAVKINQMIRYVREIFYAQPLRRFVHGFCLHEKHVEFWIIDRAGAYSSGQIDVMKDQEKLVRGLASYMLMSDEELGLDPVTSYDDANRCFMTILDKNKAPEKLEVFAKPLARPETIVSRGSTCFKTIDNEYLIKFSWGSGAKENEIQFLNRAKQIPDVIQMENSGKLYEIETHRKSFQFPDDKIWVFNAIDQTLSPGKFDITFSDEPYMKRTLTFVKLTPVGRPLHTSVTVHQRGVTNGILIDLDMSSLRENENEKDLPRSITGTTRYMALELLQAIAQKQTSLKQTYRHDLESCFYVLIVGFRIINAFLPQFEGVKELAWNLRRILFGEKGLEFGSPMDPNILYDPIIKAFDGTIEKLEVYVLDKKNNDDIQTGRRGNLLVRKNSRKVAGRKK</sequence>
<organism evidence="2 3">
    <name type="scientific">Blumeria graminis f. sp. triticale</name>
    <dbReference type="NCBI Taxonomy" id="1689686"/>
    <lineage>
        <taxon>Eukaryota</taxon>
        <taxon>Fungi</taxon>
        <taxon>Dikarya</taxon>
        <taxon>Ascomycota</taxon>
        <taxon>Pezizomycotina</taxon>
        <taxon>Leotiomycetes</taxon>
        <taxon>Erysiphales</taxon>
        <taxon>Erysiphaceae</taxon>
        <taxon>Blumeria</taxon>
    </lineage>
</organism>
<dbReference type="AlphaFoldDB" id="A0A9W4GFF3"/>
<dbReference type="Proteomes" id="UP000683417">
    <property type="component" value="Unassembled WGS sequence"/>
</dbReference>
<dbReference type="InterPro" id="IPR040976">
    <property type="entry name" value="Pkinase_fungal"/>
</dbReference>
<evidence type="ECO:0000259" key="1">
    <source>
        <dbReference type="Pfam" id="PF17667"/>
    </source>
</evidence>
<feature type="domain" description="Fungal-type protein kinase" evidence="1">
    <location>
        <begin position="159"/>
        <end position="362"/>
    </location>
</feature>
<name>A0A9W4GFF3_BLUGR</name>